<dbReference type="InterPro" id="IPR029061">
    <property type="entry name" value="THDP-binding"/>
</dbReference>
<evidence type="ECO:0000313" key="7">
    <source>
        <dbReference type="Proteomes" id="UP000277930"/>
    </source>
</evidence>
<dbReference type="GO" id="GO:0046872">
    <property type="term" value="F:metal ion binding"/>
    <property type="evidence" value="ECO:0007669"/>
    <property type="project" value="UniProtKB-KW"/>
</dbReference>
<dbReference type="InterPro" id="IPR045025">
    <property type="entry name" value="HACL1-like"/>
</dbReference>
<evidence type="ECO:0000256" key="1">
    <source>
        <dbReference type="ARBA" id="ARBA00001964"/>
    </source>
</evidence>
<dbReference type="EC" id="4.1.1.8" evidence="6"/>
<reference evidence="6 7" key="1">
    <citation type="submission" date="2018-12" db="EMBL/GenBank/DDBJ databases">
        <authorList>
            <consortium name="Pathogen Informatics"/>
        </authorList>
    </citation>
    <scope>NUCLEOTIDE SEQUENCE [LARGE SCALE GENOMIC DNA]</scope>
    <source>
        <strain evidence="6 7">NCTC9702</strain>
    </source>
</reference>
<dbReference type="GO" id="GO:0033611">
    <property type="term" value="P:oxalate catabolic process"/>
    <property type="evidence" value="ECO:0007669"/>
    <property type="project" value="TreeGrafter"/>
</dbReference>
<evidence type="ECO:0000256" key="2">
    <source>
        <dbReference type="ARBA" id="ARBA00022723"/>
    </source>
</evidence>
<evidence type="ECO:0000313" key="6">
    <source>
        <dbReference type="EMBL" id="VED34591.1"/>
    </source>
</evidence>
<evidence type="ECO:0000256" key="4">
    <source>
        <dbReference type="ARBA" id="ARBA00023239"/>
    </source>
</evidence>
<dbReference type="CDD" id="cd07035">
    <property type="entry name" value="TPP_PYR_POX_like"/>
    <property type="match status" value="1"/>
</dbReference>
<protein>
    <submittedName>
        <fullName evidence="6">Oxalyl-CoA decarboxylase</fullName>
        <ecNumber evidence="6">4.1.1.8</ecNumber>
    </submittedName>
</protein>
<feature type="domain" description="Thiamine pyrophosphate enzyme N-terminal TPP-binding" evidence="5">
    <location>
        <begin position="9"/>
        <end position="60"/>
    </location>
</feature>
<sequence length="102" mass="11544">MSDQLQMTDGMHIIVEALKQNGIDTIYGVVGIPVTDMARHAQAEGIRYIGFRHEQSAGYARCGKRFSYPKTGDLPDSVCARIPQWFDRIGQRNGKWFSDDHD</sequence>
<dbReference type="GO" id="GO:0008949">
    <property type="term" value="F:oxalyl-CoA decarboxylase activity"/>
    <property type="evidence" value="ECO:0007669"/>
    <property type="project" value="UniProtKB-EC"/>
</dbReference>
<keyword evidence="2" id="KW-0479">Metal-binding</keyword>
<evidence type="ECO:0000256" key="3">
    <source>
        <dbReference type="ARBA" id="ARBA00022842"/>
    </source>
</evidence>
<dbReference type="Proteomes" id="UP000277930">
    <property type="component" value="Chromosome 1"/>
</dbReference>
<dbReference type="SUPFAM" id="SSF52518">
    <property type="entry name" value="Thiamin diphosphate-binding fold (THDP-binding)"/>
    <property type="match status" value="1"/>
</dbReference>
<evidence type="ECO:0000259" key="5">
    <source>
        <dbReference type="Pfam" id="PF02776"/>
    </source>
</evidence>
<dbReference type="Pfam" id="PF02776">
    <property type="entry name" value="TPP_enzyme_N"/>
    <property type="match status" value="1"/>
</dbReference>
<organism evidence="6 7">
    <name type="scientific">Escherichia coli</name>
    <dbReference type="NCBI Taxonomy" id="562"/>
    <lineage>
        <taxon>Bacteria</taxon>
        <taxon>Pseudomonadati</taxon>
        <taxon>Pseudomonadota</taxon>
        <taxon>Gammaproteobacteria</taxon>
        <taxon>Enterobacterales</taxon>
        <taxon>Enterobacteriaceae</taxon>
        <taxon>Escherichia</taxon>
    </lineage>
</organism>
<dbReference type="GO" id="GO:0030976">
    <property type="term" value="F:thiamine pyrophosphate binding"/>
    <property type="evidence" value="ECO:0007669"/>
    <property type="project" value="InterPro"/>
</dbReference>
<keyword evidence="4 6" id="KW-0456">Lyase</keyword>
<accession>A0A447XU52</accession>
<name>A0A447XU52_ECOLX</name>
<dbReference type="AlphaFoldDB" id="A0A447XU52"/>
<dbReference type="PANTHER" id="PTHR43710:SF2">
    <property type="entry name" value="2-HYDROXYACYL-COA LYASE 1"/>
    <property type="match status" value="1"/>
</dbReference>
<dbReference type="InterPro" id="IPR012001">
    <property type="entry name" value="Thiamin_PyroP_enz_TPP-bd_dom"/>
</dbReference>
<keyword evidence="3" id="KW-0460">Magnesium</keyword>
<dbReference type="GO" id="GO:0001561">
    <property type="term" value="P:fatty acid alpha-oxidation"/>
    <property type="evidence" value="ECO:0007669"/>
    <property type="project" value="TreeGrafter"/>
</dbReference>
<gene>
    <name evidence="6" type="primary">oxc_1</name>
    <name evidence="6" type="ORF">NCTC9702_01785</name>
</gene>
<dbReference type="EMBL" id="LR134246">
    <property type="protein sequence ID" value="VED34591.1"/>
    <property type="molecule type" value="Genomic_DNA"/>
</dbReference>
<proteinExistence type="predicted"/>
<dbReference type="PANTHER" id="PTHR43710">
    <property type="entry name" value="2-HYDROXYACYL-COA LYASE"/>
    <property type="match status" value="1"/>
</dbReference>
<dbReference type="Gene3D" id="3.40.50.970">
    <property type="match status" value="1"/>
</dbReference>
<comment type="cofactor">
    <cofactor evidence="1">
        <name>thiamine diphosphate</name>
        <dbReference type="ChEBI" id="CHEBI:58937"/>
    </cofactor>
</comment>